<dbReference type="EMBL" id="FNFO01000002">
    <property type="protein sequence ID" value="SDK27738.1"/>
    <property type="molecule type" value="Genomic_DNA"/>
</dbReference>
<dbReference type="InterPro" id="IPR006684">
    <property type="entry name" value="YbgC/YbaW"/>
</dbReference>
<dbReference type="SUPFAM" id="SSF54637">
    <property type="entry name" value="Thioesterase/thiol ester dehydrase-isomerase"/>
    <property type="match status" value="1"/>
</dbReference>
<dbReference type="STRING" id="1075417.SAMN05421823_102331"/>
<keyword evidence="4" id="KW-1185">Reference proteome</keyword>
<accession>A0A1G9AKC3</accession>
<dbReference type="PANTHER" id="PTHR31793:SF27">
    <property type="entry name" value="NOVEL THIOESTERASE SUPERFAMILY DOMAIN AND SAPOSIN A-TYPE DOMAIN CONTAINING PROTEIN (0610012H03RIK)"/>
    <property type="match status" value="1"/>
</dbReference>
<organism evidence="3 4">
    <name type="scientific">Catalinimonas alkaloidigena</name>
    <dbReference type="NCBI Taxonomy" id="1075417"/>
    <lineage>
        <taxon>Bacteria</taxon>
        <taxon>Pseudomonadati</taxon>
        <taxon>Bacteroidota</taxon>
        <taxon>Cytophagia</taxon>
        <taxon>Cytophagales</taxon>
        <taxon>Catalimonadaceae</taxon>
        <taxon>Catalinimonas</taxon>
    </lineage>
</organism>
<dbReference type="PIRSF" id="PIRSF003230">
    <property type="entry name" value="YbgC"/>
    <property type="match status" value="1"/>
</dbReference>
<name>A0A1G9AKC3_9BACT</name>
<proteinExistence type="inferred from homology"/>
<dbReference type="InterPro" id="IPR050563">
    <property type="entry name" value="4-hydroxybenzoyl-CoA_TE"/>
</dbReference>
<dbReference type="NCBIfam" id="TIGR00051">
    <property type="entry name" value="YbgC/FadM family acyl-CoA thioesterase"/>
    <property type="match status" value="1"/>
</dbReference>
<dbReference type="RefSeq" id="WP_089679896.1">
    <property type="nucleotide sequence ID" value="NZ_FNFO01000002.1"/>
</dbReference>
<sequence length="140" mass="16353">MYTHETQIRVRYAETDQMAYVYYGNYAMYYEVARVEALRALGQSYKVMEDEGVMLPVLEYYTKYIRPARYDDLLTIKLSIRTLPGVRITFHYEIFNEEGTLLNLGETTLVFVNKVTQKPCPPPPAMLEALQPFFSNPEKT</sequence>
<reference evidence="3 4" key="1">
    <citation type="submission" date="2016-10" db="EMBL/GenBank/DDBJ databases">
        <authorList>
            <person name="de Groot N.N."/>
        </authorList>
    </citation>
    <scope>NUCLEOTIDE SEQUENCE [LARGE SCALE GENOMIC DNA]</scope>
    <source>
        <strain evidence="3 4">DSM 25186</strain>
    </source>
</reference>
<dbReference type="CDD" id="cd00586">
    <property type="entry name" value="4HBT"/>
    <property type="match status" value="1"/>
</dbReference>
<evidence type="ECO:0000313" key="3">
    <source>
        <dbReference type="EMBL" id="SDK27738.1"/>
    </source>
</evidence>
<dbReference type="GO" id="GO:0047617">
    <property type="term" value="F:fatty acyl-CoA hydrolase activity"/>
    <property type="evidence" value="ECO:0007669"/>
    <property type="project" value="TreeGrafter"/>
</dbReference>
<protein>
    <submittedName>
        <fullName evidence="3">Acyl-CoA thioester hydrolase</fullName>
    </submittedName>
</protein>
<dbReference type="OrthoDB" id="9800856at2"/>
<dbReference type="PANTHER" id="PTHR31793">
    <property type="entry name" value="4-HYDROXYBENZOYL-COA THIOESTERASE FAMILY MEMBER"/>
    <property type="match status" value="1"/>
</dbReference>
<comment type="similarity">
    <text evidence="1">Belongs to the 4-hydroxybenzoyl-CoA thioesterase family.</text>
</comment>
<gene>
    <name evidence="3" type="ORF">SAMN05421823_102331</name>
</gene>
<dbReference type="AlphaFoldDB" id="A0A1G9AKC3"/>
<keyword evidence="2 3" id="KW-0378">Hydrolase</keyword>
<dbReference type="Proteomes" id="UP000198510">
    <property type="component" value="Unassembled WGS sequence"/>
</dbReference>
<dbReference type="InterPro" id="IPR029069">
    <property type="entry name" value="HotDog_dom_sf"/>
</dbReference>
<evidence type="ECO:0000256" key="1">
    <source>
        <dbReference type="ARBA" id="ARBA00005953"/>
    </source>
</evidence>
<dbReference type="Pfam" id="PF13279">
    <property type="entry name" value="4HBT_2"/>
    <property type="match status" value="1"/>
</dbReference>
<evidence type="ECO:0000256" key="2">
    <source>
        <dbReference type="ARBA" id="ARBA00022801"/>
    </source>
</evidence>
<dbReference type="Gene3D" id="3.10.129.10">
    <property type="entry name" value="Hotdog Thioesterase"/>
    <property type="match status" value="1"/>
</dbReference>
<evidence type="ECO:0000313" key="4">
    <source>
        <dbReference type="Proteomes" id="UP000198510"/>
    </source>
</evidence>